<feature type="transmembrane region" description="Helical" evidence="1">
    <location>
        <begin position="20"/>
        <end position="38"/>
    </location>
</feature>
<feature type="transmembrane region" description="Helical" evidence="1">
    <location>
        <begin position="141"/>
        <end position="161"/>
    </location>
</feature>
<evidence type="ECO:0000313" key="3">
    <source>
        <dbReference type="Proteomes" id="UP000556436"/>
    </source>
</evidence>
<reference evidence="2 3" key="1">
    <citation type="submission" date="2020-08" db="EMBL/GenBank/DDBJ databases">
        <title>Genomic Encyclopedia of Type Strains, Phase III (KMG-III): the genomes of soil and plant-associated and newly described type strains.</title>
        <authorList>
            <person name="Whitman W."/>
        </authorList>
    </citation>
    <scope>NUCLEOTIDE SEQUENCE [LARGE SCALE GENOMIC DNA]</scope>
    <source>
        <strain evidence="2 3">CECT 3265</strain>
    </source>
</reference>
<evidence type="ECO:0000256" key="1">
    <source>
        <dbReference type="SAM" id="Phobius"/>
    </source>
</evidence>
<protein>
    <submittedName>
        <fullName evidence="2">ABC-2 type transport system permease protein</fullName>
    </submittedName>
</protein>
<sequence length="245" mass="25407">MNTSVLRAELVKLRTLRSTWWFLGVIAALAIAVSGLAVHSPGKGRAPGLEEALYGPAFTQLLIPLLGVRSVSQDLRTGTIWSSFLAVPSWNRLLIGKATVVALVAAAAGLLVEATALGVALLVEPAMALVPSCAEGWRPLLALPVTFAIGGVLGVAVGLLLRGGLADTLLVMWPLALEPALGAAGKPLLGFEVAAWLPYGTMNEFSGQSGGVPFFAGPSVAGVYTAVIVVCLLALGIRRQKRREP</sequence>
<dbReference type="Proteomes" id="UP000556436">
    <property type="component" value="Unassembled WGS sequence"/>
</dbReference>
<feature type="transmembrane region" description="Helical" evidence="1">
    <location>
        <begin position="173"/>
        <end position="199"/>
    </location>
</feature>
<evidence type="ECO:0000313" key="2">
    <source>
        <dbReference type="EMBL" id="MBB4890415.1"/>
    </source>
</evidence>
<dbReference type="RefSeq" id="WP_184739597.1">
    <property type="nucleotide sequence ID" value="NZ_BMRW01000017.1"/>
</dbReference>
<organism evidence="2 3">
    <name type="scientific">Streptomyces netropsis</name>
    <name type="common">Streptoverticillium netropsis</name>
    <dbReference type="NCBI Taxonomy" id="55404"/>
    <lineage>
        <taxon>Bacteria</taxon>
        <taxon>Bacillati</taxon>
        <taxon>Actinomycetota</taxon>
        <taxon>Actinomycetes</taxon>
        <taxon>Kitasatosporales</taxon>
        <taxon>Streptomycetaceae</taxon>
        <taxon>Streptomyces</taxon>
    </lineage>
</organism>
<keyword evidence="1" id="KW-1133">Transmembrane helix</keyword>
<dbReference type="AlphaFoldDB" id="A0A7W7LHR1"/>
<keyword evidence="3" id="KW-1185">Reference proteome</keyword>
<dbReference type="EMBL" id="JACHJG010000019">
    <property type="protein sequence ID" value="MBB4890415.1"/>
    <property type="molecule type" value="Genomic_DNA"/>
</dbReference>
<comment type="caution">
    <text evidence="2">The sequence shown here is derived from an EMBL/GenBank/DDBJ whole genome shotgun (WGS) entry which is preliminary data.</text>
</comment>
<proteinExistence type="predicted"/>
<name>A0A7W7LHR1_STRNE</name>
<accession>A0A7W7LHR1</accession>
<keyword evidence="1" id="KW-0812">Transmembrane</keyword>
<feature type="transmembrane region" description="Helical" evidence="1">
    <location>
        <begin position="219"/>
        <end position="237"/>
    </location>
</feature>
<keyword evidence="1" id="KW-0472">Membrane</keyword>
<gene>
    <name evidence="2" type="ORF">FHS38_006500</name>
</gene>
<feature type="transmembrane region" description="Helical" evidence="1">
    <location>
        <begin position="100"/>
        <end position="121"/>
    </location>
</feature>